<dbReference type="Proteomes" id="UP000260665">
    <property type="component" value="Unassembled WGS sequence"/>
</dbReference>
<sequence length="428" mass="45736">MTQGDCFTPIAQEASGAAPGERLLDAHRAVRYDGLLQLIDEVQRRRSIEDVARIVAARWKHCSSVNNWRLLCVYAGHCALVVAQGNQASVSELELAQLEAFDAAMWDKRIPHHWSADALAAERTGLPAELADPQGVALSILPVQQGTATIGILSVLSCEKAFDNLDRKFNALVAGAMAARILAILTEQSLTAELMRAQRQILEQRQAGIMGRLVNGVAHEINTPLGVQIASCDALASMVADTDSVEEYAQDIQDTIRLIDQQARRAARIVKRLKQISAAAVAGPKVSTPLLEELSLIAESHPDLDIQTQCPAHLSLTLDRTALGTVLGELLDNARAHGGCAGGAAPILISAEEGEAQIAIRVTDHGAGFSPEQAEHFFDPFFTSKLNQGHIGIGGYIAQNVARDALAASLELQTAPGQTTVALHFSKA</sequence>
<dbReference type="RefSeq" id="WP_117175611.1">
    <property type="nucleotide sequence ID" value="NZ_QFZK01000003.1"/>
</dbReference>
<evidence type="ECO:0000259" key="3">
    <source>
        <dbReference type="PROSITE" id="PS50109"/>
    </source>
</evidence>
<evidence type="ECO:0000313" key="4">
    <source>
        <dbReference type="EMBL" id="RFO97684.1"/>
    </source>
</evidence>
<evidence type="ECO:0000256" key="2">
    <source>
        <dbReference type="ARBA" id="ARBA00012438"/>
    </source>
</evidence>
<dbReference type="Gene3D" id="1.10.287.130">
    <property type="match status" value="1"/>
</dbReference>
<evidence type="ECO:0000313" key="5">
    <source>
        <dbReference type="Proteomes" id="UP000260665"/>
    </source>
</evidence>
<dbReference type="Pfam" id="PF02518">
    <property type="entry name" value="HATPase_c"/>
    <property type="match status" value="1"/>
</dbReference>
<dbReference type="OrthoDB" id="9785252at2"/>
<dbReference type="AlphaFoldDB" id="A0A3E1RE93"/>
<dbReference type="PANTHER" id="PTHR43065">
    <property type="entry name" value="SENSOR HISTIDINE KINASE"/>
    <property type="match status" value="1"/>
</dbReference>
<dbReference type="Pfam" id="PF00512">
    <property type="entry name" value="HisKA"/>
    <property type="match status" value="1"/>
</dbReference>
<dbReference type="InterPro" id="IPR003594">
    <property type="entry name" value="HATPase_dom"/>
</dbReference>
<dbReference type="SMART" id="SM00387">
    <property type="entry name" value="HATPase_c"/>
    <property type="match status" value="1"/>
</dbReference>
<feature type="domain" description="Histidine kinase" evidence="3">
    <location>
        <begin position="216"/>
        <end position="428"/>
    </location>
</feature>
<protein>
    <recommendedName>
        <fullName evidence="2">histidine kinase</fullName>
        <ecNumber evidence="2">2.7.13.3</ecNumber>
    </recommendedName>
</protein>
<accession>A0A3E1RE93</accession>
<keyword evidence="5" id="KW-1185">Reference proteome</keyword>
<dbReference type="GO" id="GO:0000155">
    <property type="term" value="F:phosphorelay sensor kinase activity"/>
    <property type="evidence" value="ECO:0007669"/>
    <property type="project" value="InterPro"/>
</dbReference>
<comment type="caution">
    <text evidence="4">The sequence shown here is derived from an EMBL/GenBank/DDBJ whole genome shotgun (WGS) entry which is preliminary data.</text>
</comment>
<dbReference type="SMART" id="SM00388">
    <property type="entry name" value="HisKA"/>
    <property type="match status" value="1"/>
</dbReference>
<comment type="catalytic activity">
    <reaction evidence="1">
        <text>ATP + protein L-histidine = ADP + protein N-phospho-L-histidine.</text>
        <dbReference type="EC" id="2.7.13.3"/>
    </reaction>
</comment>
<organism evidence="4 5">
    <name type="scientific">Rhodoferax lacus</name>
    <dbReference type="NCBI Taxonomy" id="2184758"/>
    <lineage>
        <taxon>Bacteria</taxon>
        <taxon>Pseudomonadati</taxon>
        <taxon>Pseudomonadota</taxon>
        <taxon>Betaproteobacteria</taxon>
        <taxon>Burkholderiales</taxon>
        <taxon>Comamonadaceae</taxon>
        <taxon>Rhodoferax</taxon>
    </lineage>
</organism>
<dbReference type="Gene3D" id="3.30.565.10">
    <property type="entry name" value="Histidine kinase-like ATPase, C-terminal domain"/>
    <property type="match status" value="1"/>
</dbReference>
<dbReference type="CDD" id="cd00082">
    <property type="entry name" value="HisKA"/>
    <property type="match status" value="1"/>
</dbReference>
<dbReference type="SUPFAM" id="SSF55874">
    <property type="entry name" value="ATPase domain of HSP90 chaperone/DNA topoisomerase II/histidine kinase"/>
    <property type="match status" value="1"/>
</dbReference>
<dbReference type="InterPro" id="IPR036097">
    <property type="entry name" value="HisK_dim/P_sf"/>
</dbReference>
<dbReference type="InterPro" id="IPR003661">
    <property type="entry name" value="HisK_dim/P_dom"/>
</dbReference>
<proteinExistence type="predicted"/>
<dbReference type="InterPro" id="IPR036890">
    <property type="entry name" value="HATPase_C_sf"/>
</dbReference>
<dbReference type="SUPFAM" id="SSF47384">
    <property type="entry name" value="Homodimeric domain of signal transducing histidine kinase"/>
    <property type="match status" value="1"/>
</dbReference>
<reference evidence="4 5" key="1">
    <citation type="submission" date="2018-05" db="EMBL/GenBank/DDBJ databases">
        <title>Rhodoferax soyangensis sp.nov., isolated from an oligotrophic freshwater lake.</title>
        <authorList>
            <person name="Park M."/>
        </authorList>
    </citation>
    <scope>NUCLEOTIDE SEQUENCE [LARGE SCALE GENOMIC DNA]</scope>
    <source>
        <strain evidence="4 5">IMCC26218</strain>
    </source>
</reference>
<dbReference type="PROSITE" id="PS50109">
    <property type="entry name" value="HIS_KIN"/>
    <property type="match status" value="1"/>
</dbReference>
<evidence type="ECO:0000256" key="1">
    <source>
        <dbReference type="ARBA" id="ARBA00000085"/>
    </source>
</evidence>
<dbReference type="EMBL" id="QFZK01000003">
    <property type="protein sequence ID" value="RFO97684.1"/>
    <property type="molecule type" value="Genomic_DNA"/>
</dbReference>
<dbReference type="EC" id="2.7.13.3" evidence="2"/>
<gene>
    <name evidence="4" type="ORF">DIC66_07455</name>
</gene>
<dbReference type="InterPro" id="IPR005467">
    <property type="entry name" value="His_kinase_dom"/>
</dbReference>
<name>A0A3E1RE93_9BURK</name>